<dbReference type="RefSeq" id="WP_006221612.1">
    <property type="nucleotide sequence ID" value="NZ_GG770409.1"/>
</dbReference>
<evidence type="ECO:0000313" key="2">
    <source>
        <dbReference type="Proteomes" id="UP000004510"/>
    </source>
</evidence>
<name>D4XJ16_9BURK</name>
<reference evidence="2" key="1">
    <citation type="submission" date="2010-03" db="EMBL/GenBank/DDBJ databases">
        <title>Complete sequence of Mobiluncus curtisii ATCC 43063.</title>
        <authorList>
            <person name="Muzny D."/>
            <person name="Qin X."/>
            <person name="Deng J."/>
            <person name="Jiang H."/>
            <person name="Liu Y."/>
            <person name="Qu J."/>
            <person name="Song X.-Z."/>
            <person name="Zhang L."/>
            <person name="Thornton R."/>
            <person name="Coyle M."/>
            <person name="Francisco L."/>
            <person name="Jackson L."/>
            <person name="Javaid M."/>
            <person name="Korchina V."/>
            <person name="Kovar C."/>
            <person name="Mata R."/>
            <person name="Mathew T."/>
            <person name="Ngo R."/>
            <person name="Nguyen L."/>
            <person name="Nguyen N."/>
            <person name="Okwuonu G."/>
            <person name="Ongeri F."/>
            <person name="Pham C."/>
            <person name="Simmons D."/>
            <person name="Wilczek-Boney K."/>
            <person name="Hale W."/>
            <person name="Jakkamsetti A."/>
            <person name="Pham P."/>
            <person name="Ruth R."/>
            <person name="San Lucas F."/>
            <person name="Warren J."/>
            <person name="Zhang J."/>
            <person name="Zhao Z."/>
            <person name="Zhou C."/>
            <person name="Zhu D."/>
            <person name="Lee S."/>
            <person name="Bess C."/>
            <person name="Blankenburg K."/>
            <person name="Forbes L."/>
            <person name="Fu Q."/>
            <person name="Gubbala S."/>
            <person name="Hirani K."/>
            <person name="Jayaseelan J.C."/>
            <person name="Lara F."/>
            <person name="Munidasa M."/>
            <person name="Palculict T."/>
            <person name="Patil S."/>
            <person name="Pu L.-L."/>
            <person name="Saada N."/>
            <person name="Tang L."/>
            <person name="Weissenberger G."/>
            <person name="Zhu Y."/>
            <person name="Hemphill L."/>
            <person name="Shang Y."/>
            <person name="Youmans B."/>
            <person name="Ayvaz T."/>
            <person name="Ross M."/>
            <person name="Santibanez J."/>
            <person name="Aqrawi P."/>
            <person name="Gross S."/>
            <person name="Joshi V."/>
            <person name="Fowler G."/>
            <person name="Nazareth L."/>
            <person name="Reid J."/>
            <person name="Worley K."/>
            <person name="Petrosino J."/>
            <person name="Highlander S."/>
            <person name="Gibbs R."/>
            <person name="Gibbs R."/>
        </authorList>
    </citation>
    <scope>NUCLEOTIDE SEQUENCE [LARGE SCALE GENOMIC DNA]</scope>
    <source>
        <strain evidence="2">ATCC 43553</strain>
    </source>
</reference>
<protein>
    <submittedName>
        <fullName evidence="1">Uncharacterized protein</fullName>
    </submittedName>
</protein>
<sequence>MKTVAIEQLGKLSGVEEARLLREIDVAFSSDEGTAVREHLAAGRSIYYREESTPAGLVIRRNPDGSRQLVKFTAQRTELVICELAAA</sequence>
<organism evidence="1 2">
    <name type="scientific">Achromobacter piechaudii ATCC 43553</name>
    <dbReference type="NCBI Taxonomy" id="742159"/>
    <lineage>
        <taxon>Bacteria</taxon>
        <taxon>Pseudomonadati</taxon>
        <taxon>Pseudomonadota</taxon>
        <taxon>Betaproteobacteria</taxon>
        <taxon>Burkholderiales</taxon>
        <taxon>Alcaligenaceae</taxon>
        <taxon>Achromobacter</taxon>
    </lineage>
</organism>
<dbReference type="EMBL" id="ADMS01000125">
    <property type="protein sequence ID" value="EFF73133.1"/>
    <property type="molecule type" value="Genomic_DNA"/>
</dbReference>
<dbReference type="Proteomes" id="UP000004510">
    <property type="component" value="Unassembled WGS sequence"/>
</dbReference>
<comment type="caution">
    <text evidence="1">The sequence shown here is derived from an EMBL/GenBank/DDBJ whole genome shotgun (WGS) entry which is preliminary data.</text>
</comment>
<accession>D4XJ16</accession>
<proteinExistence type="predicted"/>
<gene>
    <name evidence="1" type="ORF">HMPREF0004_5463</name>
</gene>
<dbReference type="HOGENOM" id="CLU_190411_0_0_4"/>
<dbReference type="AlphaFoldDB" id="D4XJ16"/>
<dbReference type="eggNOG" id="ENOG5032BBR">
    <property type="taxonomic scope" value="Bacteria"/>
</dbReference>
<evidence type="ECO:0000313" key="1">
    <source>
        <dbReference type="EMBL" id="EFF73133.1"/>
    </source>
</evidence>